<name>A0A9Y2EV58_9FIRM</name>
<dbReference type="CDD" id="cd01948">
    <property type="entry name" value="EAL"/>
    <property type="match status" value="1"/>
</dbReference>
<dbReference type="Gene3D" id="3.30.70.270">
    <property type="match status" value="1"/>
</dbReference>
<dbReference type="InterPro" id="IPR043128">
    <property type="entry name" value="Rev_trsase/Diguanyl_cyclase"/>
</dbReference>
<dbReference type="AlphaFoldDB" id="A0A9Y2EV58"/>
<protein>
    <submittedName>
        <fullName evidence="3">GGDEF domain-containing phosphodiesterase</fullName>
    </submittedName>
</protein>
<feature type="domain" description="EAL" evidence="1">
    <location>
        <begin position="217"/>
        <end position="471"/>
    </location>
</feature>
<reference evidence="3" key="1">
    <citation type="submission" date="2023-03" db="EMBL/GenBank/DDBJ databases">
        <title>Selenobaculum gbiensis gen. nov. sp. nov., a new bacterium isolated from the gut microbiota of IBD patient.</title>
        <authorList>
            <person name="Yeo S."/>
            <person name="Park H."/>
            <person name="Huh C.S."/>
        </authorList>
    </citation>
    <scope>NUCLEOTIDE SEQUENCE</scope>
    <source>
        <strain evidence="3">ICN-92133</strain>
    </source>
</reference>
<dbReference type="PROSITE" id="PS50883">
    <property type="entry name" value="EAL"/>
    <property type="match status" value="1"/>
</dbReference>
<dbReference type="InterPro" id="IPR029787">
    <property type="entry name" value="Nucleotide_cyclase"/>
</dbReference>
<dbReference type="NCBIfam" id="TIGR00254">
    <property type="entry name" value="GGDEF"/>
    <property type="match status" value="1"/>
</dbReference>
<dbReference type="PANTHER" id="PTHR33121:SF70">
    <property type="entry name" value="SIGNALING PROTEIN YKOW"/>
    <property type="match status" value="1"/>
</dbReference>
<dbReference type="InterPro" id="IPR050706">
    <property type="entry name" value="Cyclic-di-GMP_PDE-like"/>
</dbReference>
<dbReference type="PROSITE" id="PS50887">
    <property type="entry name" value="GGDEF"/>
    <property type="match status" value="1"/>
</dbReference>
<dbReference type="InterPro" id="IPR035919">
    <property type="entry name" value="EAL_sf"/>
</dbReference>
<dbReference type="InterPro" id="IPR000160">
    <property type="entry name" value="GGDEF_dom"/>
</dbReference>
<evidence type="ECO:0000259" key="2">
    <source>
        <dbReference type="PROSITE" id="PS50887"/>
    </source>
</evidence>
<dbReference type="Pfam" id="PF00990">
    <property type="entry name" value="GGDEF"/>
    <property type="match status" value="1"/>
</dbReference>
<dbReference type="Gene3D" id="3.20.20.450">
    <property type="entry name" value="EAL domain"/>
    <property type="match status" value="1"/>
</dbReference>
<keyword evidence="4" id="KW-1185">Reference proteome</keyword>
<dbReference type="RefSeq" id="WP_147669630.1">
    <property type="nucleotide sequence ID" value="NZ_CP120678.1"/>
</dbReference>
<dbReference type="PANTHER" id="PTHR33121">
    <property type="entry name" value="CYCLIC DI-GMP PHOSPHODIESTERASE PDEF"/>
    <property type="match status" value="1"/>
</dbReference>
<dbReference type="SUPFAM" id="SSF141868">
    <property type="entry name" value="EAL domain-like"/>
    <property type="match status" value="1"/>
</dbReference>
<dbReference type="InterPro" id="IPR001633">
    <property type="entry name" value="EAL_dom"/>
</dbReference>
<feature type="domain" description="GGDEF" evidence="2">
    <location>
        <begin position="73"/>
        <end position="209"/>
    </location>
</feature>
<evidence type="ECO:0000313" key="3">
    <source>
        <dbReference type="EMBL" id="WIW70504.1"/>
    </source>
</evidence>
<dbReference type="EMBL" id="CP120678">
    <property type="protein sequence ID" value="WIW70504.1"/>
    <property type="molecule type" value="Genomic_DNA"/>
</dbReference>
<sequence>MESIVEITKRYMQHDHRKQVCIEKLKDALAKGTITIEQLLDIAISYDELTGLMNFNYFKKTVSDILLQSNATQKFLIIYINLVNFKYFNDKYGYEAGDDVLCDFAKDLTFHNKMILCGCRESADKFILFSEMSDYQADENMIKDKINYYSGYFSERENKKYPGSNISAKVGVYIIEDKTINVLHAIDNARLAQKDVNELGAKHNIYNQNMKLRFWQSAEMMRSFSSALANREFIVYYQPKVTLSSGDVVGVEALVRWQKKDGKIIPPNDFIPQFEQTGAIIKLDFYVYEEVLKQIRNWVELGLDIVPVSINLSRCHAENKNLYDEIMGLTKKYNIAPKYIEFEITESAFTHNAQYLIEVLTKFREYGFNISMDDFGAGYSFLNALYEIPVNILKLDKGFLKPSEVSAKQREIIKQVVVLAKNIDLNIVCEGVETKEQAEFLLGIGCDMAQGYFYAKPMPLEDLKHYLNNQKVKQQLSKS</sequence>
<dbReference type="SUPFAM" id="SSF55073">
    <property type="entry name" value="Nucleotide cyclase"/>
    <property type="match status" value="1"/>
</dbReference>
<proteinExistence type="predicted"/>
<evidence type="ECO:0000313" key="4">
    <source>
        <dbReference type="Proteomes" id="UP001243623"/>
    </source>
</evidence>
<dbReference type="KEGG" id="sgbi:P3F81_11555"/>
<dbReference type="SMART" id="SM00267">
    <property type="entry name" value="GGDEF"/>
    <property type="match status" value="1"/>
</dbReference>
<dbReference type="Pfam" id="PF00563">
    <property type="entry name" value="EAL"/>
    <property type="match status" value="1"/>
</dbReference>
<dbReference type="GO" id="GO:0071111">
    <property type="term" value="F:cyclic-guanylate-specific phosphodiesterase activity"/>
    <property type="evidence" value="ECO:0007669"/>
    <property type="project" value="InterPro"/>
</dbReference>
<evidence type="ECO:0000259" key="1">
    <source>
        <dbReference type="PROSITE" id="PS50883"/>
    </source>
</evidence>
<organism evidence="3 4">
    <name type="scientific">Selenobaculum gibii</name>
    <dbReference type="NCBI Taxonomy" id="3054208"/>
    <lineage>
        <taxon>Bacteria</taxon>
        <taxon>Bacillati</taxon>
        <taxon>Bacillota</taxon>
        <taxon>Negativicutes</taxon>
        <taxon>Selenomonadales</taxon>
        <taxon>Selenomonadaceae</taxon>
        <taxon>Selenobaculum</taxon>
    </lineage>
</organism>
<dbReference type="SMART" id="SM00052">
    <property type="entry name" value="EAL"/>
    <property type="match status" value="1"/>
</dbReference>
<accession>A0A9Y2EV58</accession>
<gene>
    <name evidence="3" type="ORF">P3F81_11555</name>
</gene>
<dbReference type="Proteomes" id="UP001243623">
    <property type="component" value="Chromosome"/>
</dbReference>